<feature type="signal peptide" evidence="1">
    <location>
        <begin position="1"/>
        <end position="24"/>
    </location>
</feature>
<sequence>MESAMRLCVLTATLVAATAGGAAAHHGWGSYDANKPVTVTGAILTSKYENPHATITVKGNDKVWTVTLAPTFRMINRGATAEMVAVGKIITAYGYPSTAAKDEMRAERITVDGKTVEMR</sequence>
<keyword evidence="3" id="KW-1185">Reference proteome</keyword>
<dbReference type="Proteomes" id="UP000194137">
    <property type="component" value="Chromosome"/>
</dbReference>
<name>A0A1W6ZN62_9HYPH</name>
<evidence type="ECO:0008006" key="4">
    <source>
        <dbReference type="Google" id="ProtNLM"/>
    </source>
</evidence>
<proteinExistence type="predicted"/>
<keyword evidence="1" id="KW-0732">Signal</keyword>
<dbReference type="EMBL" id="CP021112">
    <property type="protein sequence ID" value="ARP98580.1"/>
    <property type="molecule type" value="Genomic_DNA"/>
</dbReference>
<feature type="chain" id="PRO_5012258591" description="DUF5666 domain-containing protein" evidence="1">
    <location>
        <begin position="25"/>
        <end position="119"/>
    </location>
</feature>
<dbReference type="InterPro" id="IPR046150">
    <property type="entry name" value="DUF6152"/>
</dbReference>
<evidence type="ECO:0000256" key="1">
    <source>
        <dbReference type="SAM" id="SignalP"/>
    </source>
</evidence>
<accession>A0A1W6ZN62</accession>
<evidence type="ECO:0000313" key="3">
    <source>
        <dbReference type="Proteomes" id="UP000194137"/>
    </source>
</evidence>
<evidence type="ECO:0000313" key="2">
    <source>
        <dbReference type="EMBL" id="ARP98580.1"/>
    </source>
</evidence>
<reference evidence="2 3" key="1">
    <citation type="submission" date="2017-05" db="EMBL/GenBank/DDBJ databases">
        <title>Full genome sequence of Pseudorhodoplanes sinuspersici.</title>
        <authorList>
            <person name="Dastgheib S.M.M."/>
            <person name="Shavandi M."/>
            <person name="Tirandaz H."/>
        </authorList>
    </citation>
    <scope>NUCLEOTIDE SEQUENCE [LARGE SCALE GENOMIC DNA]</scope>
    <source>
        <strain evidence="2 3">RIPI110</strain>
    </source>
</reference>
<organism evidence="2 3">
    <name type="scientific">Pseudorhodoplanes sinuspersici</name>
    <dbReference type="NCBI Taxonomy" id="1235591"/>
    <lineage>
        <taxon>Bacteria</taxon>
        <taxon>Pseudomonadati</taxon>
        <taxon>Pseudomonadota</taxon>
        <taxon>Alphaproteobacteria</taxon>
        <taxon>Hyphomicrobiales</taxon>
        <taxon>Pseudorhodoplanes</taxon>
    </lineage>
</organism>
<dbReference type="Pfam" id="PF19649">
    <property type="entry name" value="DUF6152"/>
    <property type="match status" value="1"/>
</dbReference>
<protein>
    <recommendedName>
        <fullName evidence="4">DUF5666 domain-containing protein</fullName>
    </recommendedName>
</protein>
<dbReference type="AlphaFoldDB" id="A0A1W6ZN62"/>
<gene>
    <name evidence="2" type="ORF">CAK95_05410</name>
</gene>
<dbReference type="KEGG" id="psin:CAK95_05410"/>
<dbReference type="STRING" id="1235591.CAK95_05410"/>